<dbReference type="Pfam" id="PF06580">
    <property type="entry name" value="His_kinase"/>
    <property type="match status" value="1"/>
</dbReference>
<keyword evidence="1" id="KW-0472">Membrane</keyword>
<keyword evidence="1" id="KW-1133">Transmembrane helix</keyword>
<dbReference type="EMBL" id="VLLE01000004">
    <property type="protein sequence ID" value="TWI81244.1"/>
    <property type="molecule type" value="Genomic_DNA"/>
</dbReference>
<feature type="transmembrane region" description="Helical" evidence="1">
    <location>
        <begin position="34"/>
        <end position="54"/>
    </location>
</feature>
<gene>
    <name evidence="3" type="ORF">IQ13_2260</name>
</gene>
<dbReference type="InterPro" id="IPR036890">
    <property type="entry name" value="HATPase_C_sf"/>
</dbReference>
<dbReference type="Proteomes" id="UP000316167">
    <property type="component" value="Unassembled WGS sequence"/>
</dbReference>
<keyword evidence="1" id="KW-0812">Transmembrane</keyword>
<dbReference type="PANTHER" id="PTHR34220">
    <property type="entry name" value="SENSOR HISTIDINE KINASE YPDA"/>
    <property type="match status" value="1"/>
</dbReference>
<proteinExistence type="predicted"/>
<dbReference type="GO" id="GO:0000155">
    <property type="term" value="F:phosphorelay sensor kinase activity"/>
    <property type="evidence" value="ECO:0007669"/>
    <property type="project" value="InterPro"/>
</dbReference>
<accession>A0A562SJS7</accession>
<evidence type="ECO:0000313" key="4">
    <source>
        <dbReference type="Proteomes" id="UP000316167"/>
    </source>
</evidence>
<reference evidence="3 4" key="1">
    <citation type="journal article" date="2015" name="Stand. Genomic Sci.">
        <title>Genomic Encyclopedia of Bacterial and Archaeal Type Strains, Phase III: the genomes of soil and plant-associated and newly described type strains.</title>
        <authorList>
            <person name="Whitman W.B."/>
            <person name="Woyke T."/>
            <person name="Klenk H.P."/>
            <person name="Zhou Y."/>
            <person name="Lilburn T.G."/>
            <person name="Beck B.J."/>
            <person name="De Vos P."/>
            <person name="Vandamme P."/>
            <person name="Eisen J.A."/>
            <person name="Garrity G."/>
            <person name="Hugenholtz P."/>
            <person name="Kyrpides N.C."/>
        </authorList>
    </citation>
    <scope>NUCLEOTIDE SEQUENCE [LARGE SCALE GENOMIC DNA]</scope>
    <source>
        <strain evidence="3 4">CGMCC 1.7271</strain>
    </source>
</reference>
<dbReference type="GO" id="GO:0016020">
    <property type="term" value="C:membrane"/>
    <property type="evidence" value="ECO:0007669"/>
    <property type="project" value="InterPro"/>
</dbReference>
<evidence type="ECO:0000313" key="3">
    <source>
        <dbReference type="EMBL" id="TWI81244.1"/>
    </source>
</evidence>
<dbReference type="InterPro" id="IPR010559">
    <property type="entry name" value="Sig_transdc_His_kin_internal"/>
</dbReference>
<dbReference type="Gene3D" id="3.30.565.10">
    <property type="entry name" value="Histidine kinase-like ATPase, C-terminal domain"/>
    <property type="match status" value="1"/>
</dbReference>
<organism evidence="3 4">
    <name type="scientific">Lacibacter cauensis</name>
    <dbReference type="NCBI Taxonomy" id="510947"/>
    <lineage>
        <taxon>Bacteria</taxon>
        <taxon>Pseudomonadati</taxon>
        <taxon>Bacteroidota</taxon>
        <taxon>Chitinophagia</taxon>
        <taxon>Chitinophagales</taxon>
        <taxon>Chitinophagaceae</taxon>
        <taxon>Lacibacter</taxon>
    </lineage>
</organism>
<comment type="caution">
    <text evidence="3">The sequence shown here is derived from an EMBL/GenBank/DDBJ whole genome shotgun (WGS) entry which is preliminary data.</text>
</comment>
<sequence>MVPFCVGWFVWIAMQQLALYQMGLTWFEALTDSVVSNGLLIYIALLIFTILRFYVPRSGSLLNLFIWITILTAGWFFATQYLMGLFYKDSSHYAAVTKNTWPIRMAIGFLINGCICLVGYAYFNWQERAETEKQKTEAEQLSKEAELYKLRQQLQPHFLFNSLNSINALIGTRPAEARQMVQQLSDFLRSTLKKEEQQWVKLEDEIQSLQLYLAIENVRFGHRLHTQLEMDADALQLQLPALLLQPLVENAIKFGLYDTTEESHIHLKAAAQNGQLLITVENPYDVSTAAAQKGTGFGLRSVQRRLFLMFGRNDLLKTETNANIFSTQLFIPQPTVFNVSKNG</sequence>
<evidence type="ECO:0000256" key="1">
    <source>
        <dbReference type="SAM" id="Phobius"/>
    </source>
</evidence>
<feature type="domain" description="Signal transduction histidine kinase internal region" evidence="2">
    <location>
        <begin position="145"/>
        <end position="224"/>
    </location>
</feature>
<dbReference type="AlphaFoldDB" id="A0A562SJS7"/>
<dbReference type="InterPro" id="IPR050640">
    <property type="entry name" value="Bact_2-comp_sensor_kinase"/>
</dbReference>
<dbReference type="SUPFAM" id="SSF55874">
    <property type="entry name" value="ATPase domain of HSP90 chaperone/DNA topoisomerase II/histidine kinase"/>
    <property type="match status" value="1"/>
</dbReference>
<feature type="transmembrane region" description="Helical" evidence="1">
    <location>
        <begin position="103"/>
        <end position="123"/>
    </location>
</feature>
<dbReference type="PANTHER" id="PTHR34220:SF7">
    <property type="entry name" value="SENSOR HISTIDINE KINASE YPDA"/>
    <property type="match status" value="1"/>
</dbReference>
<keyword evidence="4" id="KW-1185">Reference proteome</keyword>
<feature type="transmembrane region" description="Helical" evidence="1">
    <location>
        <begin position="61"/>
        <end position="83"/>
    </location>
</feature>
<evidence type="ECO:0000259" key="2">
    <source>
        <dbReference type="Pfam" id="PF06580"/>
    </source>
</evidence>
<protein>
    <submittedName>
        <fullName evidence="3">GHKL domain-containing protein</fullName>
    </submittedName>
</protein>
<name>A0A562SJS7_9BACT</name>